<gene>
    <name evidence="1" type="ORF">FHX72_003114</name>
</gene>
<dbReference type="Proteomes" id="UP000545286">
    <property type="component" value="Unassembled WGS sequence"/>
</dbReference>
<keyword evidence="2" id="KW-1185">Reference proteome</keyword>
<organism evidence="1 2">
    <name type="scientific">Pseudoclavibacter helvolus</name>
    <dbReference type="NCBI Taxonomy" id="255205"/>
    <lineage>
        <taxon>Bacteria</taxon>
        <taxon>Bacillati</taxon>
        <taxon>Actinomycetota</taxon>
        <taxon>Actinomycetes</taxon>
        <taxon>Micrococcales</taxon>
        <taxon>Microbacteriaceae</taxon>
        <taxon>Pseudoclavibacter</taxon>
    </lineage>
</organism>
<name>A0A7W4US11_9MICO</name>
<accession>A0A7W4US11</accession>
<proteinExistence type="predicted"/>
<comment type="caution">
    <text evidence="1">The sequence shown here is derived from an EMBL/GenBank/DDBJ whole genome shotgun (WGS) entry which is preliminary data.</text>
</comment>
<dbReference type="RefSeq" id="WP_183626172.1">
    <property type="nucleotide sequence ID" value="NZ_JACHWJ010000005.1"/>
</dbReference>
<protein>
    <submittedName>
        <fullName evidence="1">Uncharacterized protein</fullName>
    </submittedName>
</protein>
<dbReference type="EMBL" id="JACHWJ010000005">
    <property type="protein sequence ID" value="MBB2958962.1"/>
    <property type="molecule type" value="Genomic_DNA"/>
</dbReference>
<reference evidence="1 2" key="1">
    <citation type="submission" date="2020-08" db="EMBL/GenBank/DDBJ databases">
        <title>Sequencing the genomes of 1000 actinobacteria strains.</title>
        <authorList>
            <person name="Klenk H.-P."/>
        </authorList>
    </citation>
    <scope>NUCLEOTIDE SEQUENCE [LARGE SCALE GENOMIC DNA]</scope>
    <source>
        <strain evidence="1 2">DSM 20419</strain>
    </source>
</reference>
<evidence type="ECO:0000313" key="1">
    <source>
        <dbReference type="EMBL" id="MBB2958962.1"/>
    </source>
</evidence>
<evidence type="ECO:0000313" key="2">
    <source>
        <dbReference type="Proteomes" id="UP000545286"/>
    </source>
</evidence>
<dbReference type="AlphaFoldDB" id="A0A7W4US11"/>
<sequence length="107" mass="12248">MRSDTVAEYLRRYLAPEGMPHAPVVLELGVTNEDSVYVIARYSYLTFPVGREEHWIEGHFGDEESFANYLSEVVCEPHGAPRSTFRFDDEGVGWVGVVPNWRTPERT</sequence>